<accession>A0A0A0MAL1</accession>
<feature type="compositionally biased region" description="Gly residues" evidence="1">
    <location>
        <begin position="48"/>
        <end position="78"/>
    </location>
</feature>
<gene>
    <name evidence="2" type="ORF">N791_08660</name>
</gene>
<feature type="non-terminal residue" evidence="2">
    <location>
        <position position="293"/>
    </location>
</feature>
<proteinExistence type="predicted"/>
<dbReference type="AlphaFoldDB" id="A0A0A0MAL1"/>
<sequence>MPIDLGGVLSRLPDPLGLFSGQGNNGVGTGAKSHPVFGDHGPPRGAGHDAGPGQGPGIGHGPGTGRGQGPGINAGGPQPGGPALQLPPAPPVPVIHHPASPVAVANQVVQHATQTLGGLPGGPAQGPLGVPQSVATATSMPGAAATGFPAAAPGAPAFTGGPGQPALPSMGGHGHGLVGTVASLPGQVVSQLARAMNHALPQGQAHANPQGQAFTGTQAQSGLSHSAAHRATETPVMARPPSFQAGSPVPMARANAVPAHAGLPQMAAALAGRPATAAAHAQPAMVQPAMAQP</sequence>
<protein>
    <submittedName>
        <fullName evidence="2">Uncharacterized protein</fullName>
    </submittedName>
</protein>
<feature type="region of interest" description="Disordered" evidence="1">
    <location>
        <begin position="20"/>
        <end position="90"/>
    </location>
</feature>
<evidence type="ECO:0000313" key="2">
    <source>
        <dbReference type="EMBL" id="KGO99404.1"/>
    </source>
</evidence>
<feature type="region of interest" description="Disordered" evidence="1">
    <location>
        <begin position="201"/>
        <end position="231"/>
    </location>
</feature>
<evidence type="ECO:0000256" key="1">
    <source>
        <dbReference type="SAM" id="MobiDB-lite"/>
    </source>
</evidence>
<dbReference type="EMBL" id="AVBH01000018">
    <property type="protein sequence ID" value="KGO99404.1"/>
    <property type="molecule type" value="Genomic_DNA"/>
</dbReference>
<organism evidence="2 3">
    <name type="scientific">Lysobacter defluvii IMMIB APB-9 = DSM 18482</name>
    <dbReference type="NCBI Taxonomy" id="1385515"/>
    <lineage>
        <taxon>Bacteria</taxon>
        <taxon>Pseudomonadati</taxon>
        <taxon>Pseudomonadota</taxon>
        <taxon>Gammaproteobacteria</taxon>
        <taxon>Lysobacterales</taxon>
        <taxon>Lysobacteraceae</taxon>
        <taxon>Novilysobacter</taxon>
    </lineage>
</organism>
<dbReference type="Proteomes" id="UP000030003">
    <property type="component" value="Unassembled WGS sequence"/>
</dbReference>
<keyword evidence="3" id="KW-1185">Reference proteome</keyword>
<feature type="compositionally biased region" description="Polar residues" evidence="1">
    <location>
        <begin position="205"/>
        <end position="224"/>
    </location>
</feature>
<comment type="caution">
    <text evidence="2">The sequence shown here is derived from an EMBL/GenBank/DDBJ whole genome shotgun (WGS) entry which is preliminary data.</text>
</comment>
<dbReference type="STRING" id="1385515.GCA_000423325_00698"/>
<evidence type="ECO:0000313" key="3">
    <source>
        <dbReference type="Proteomes" id="UP000030003"/>
    </source>
</evidence>
<name>A0A0A0MAL1_9GAMM</name>
<reference evidence="2 3" key="1">
    <citation type="submission" date="2013-08" db="EMBL/GenBank/DDBJ databases">
        <title>Genomic analysis of Lysobacter defluvii.</title>
        <authorList>
            <person name="Wang Q."/>
            <person name="Wang G."/>
        </authorList>
    </citation>
    <scope>NUCLEOTIDE SEQUENCE [LARGE SCALE GENOMIC DNA]</scope>
    <source>
        <strain evidence="2 3">IMMIB APB-9</strain>
    </source>
</reference>